<dbReference type="PANTHER" id="PTHR33337:SF40">
    <property type="entry name" value="CENP-V_GFA DOMAIN-CONTAINING PROTEIN-RELATED"/>
    <property type="match status" value="1"/>
</dbReference>
<evidence type="ECO:0000256" key="2">
    <source>
        <dbReference type="ARBA" id="ARBA00022723"/>
    </source>
</evidence>
<evidence type="ECO:0000256" key="4">
    <source>
        <dbReference type="ARBA" id="ARBA00023239"/>
    </source>
</evidence>
<feature type="domain" description="CENP-V/GFA" evidence="5">
    <location>
        <begin position="10"/>
        <end position="123"/>
    </location>
</feature>
<dbReference type="InterPro" id="IPR011057">
    <property type="entry name" value="Mss4-like_sf"/>
</dbReference>
<sequence length="131" mass="14107">MSAEEAIAPTSGGCLCGGVTFEISGPLRDVFFCHCTRCRRTHGHFSAYTTCAEADLRLNEDSGLRWFELGTTRRGFCRDCGASLFWQRVGADTISVSAGTLDAPTGLKPGRHVFLADAGDYYDAGIYSAPI</sequence>
<comment type="similarity">
    <text evidence="1">Belongs to the Gfa family.</text>
</comment>
<protein>
    <recommendedName>
        <fullName evidence="5">CENP-V/GFA domain-containing protein</fullName>
    </recommendedName>
</protein>
<proteinExistence type="inferred from homology"/>
<evidence type="ECO:0000313" key="6">
    <source>
        <dbReference type="EMBL" id="CAA9492209.1"/>
    </source>
</evidence>
<evidence type="ECO:0000259" key="5">
    <source>
        <dbReference type="PROSITE" id="PS51891"/>
    </source>
</evidence>
<dbReference type="InterPro" id="IPR006913">
    <property type="entry name" value="CENP-V/GFA"/>
</dbReference>
<dbReference type="AlphaFoldDB" id="A0A6J4SCT1"/>
<dbReference type="GO" id="GO:0016846">
    <property type="term" value="F:carbon-sulfur lyase activity"/>
    <property type="evidence" value="ECO:0007669"/>
    <property type="project" value="InterPro"/>
</dbReference>
<dbReference type="GO" id="GO:0046872">
    <property type="term" value="F:metal ion binding"/>
    <property type="evidence" value="ECO:0007669"/>
    <property type="project" value="UniProtKB-KW"/>
</dbReference>
<dbReference type="PROSITE" id="PS51891">
    <property type="entry name" value="CENP_V_GFA"/>
    <property type="match status" value="1"/>
</dbReference>
<dbReference type="SUPFAM" id="SSF51316">
    <property type="entry name" value="Mss4-like"/>
    <property type="match status" value="1"/>
</dbReference>
<dbReference type="EMBL" id="CADCVL010000365">
    <property type="protein sequence ID" value="CAA9492209.1"/>
    <property type="molecule type" value="Genomic_DNA"/>
</dbReference>
<keyword evidence="3" id="KW-0862">Zinc</keyword>
<keyword evidence="2" id="KW-0479">Metal-binding</keyword>
<dbReference type="PANTHER" id="PTHR33337">
    <property type="entry name" value="GFA DOMAIN-CONTAINING PROTEIN"/>
    <property type="match status" value="1"/>
</dbReference>
<evidence type="ECO:0000256" key="3">
    <source>
        <dbReference type="ARBA" id="ARBA00022833"/>
    </source>
</evidence>
<organism evidence="6">
    <name type="scientific">uncultured Solirubrobacteraceae bacterium</name>
    <dbReference type="NCBI Taxonomy" id="1162706"/>
    <lineage>
        <taxon>Bacteria</taxon>
        <taxon>Bacillati</taxon>
        <taxon>Actinomycetota</taxon>
        <taxon>Thermoleophilia</taxon>
        <taxon>Solirubrobacterales</taxon>
        <taxon>Solirubrobacteraceae</taxon>
        <taxon>environmental samples</taxon>
    </lineage>
</organism>
<dbReference type="Gene3D" id="3.90.1590.10">
    <property type="entry name" value="glutathione-dependent formaldehyde- activating enzyme (gfa)"/>
    <property type="match status" value="1"/>
</dbReference>
<gene>
    <name evidence="6" type="ORF">AVDCRST_MAG65-2085</name>
</gene>
<reference evidence="6" key="1">
    <citation type="submission" date="2020-02" db="EMBL/GenBank/DDBJ databases">
        <authorList>
            <person name="Meier V. D."/>
        </authorList>
    </citation>
    <scope>NUCLEOTIDE SEQUENCE</scope>
    <source>
        <strain evidence="6">AVDCRST_MAG65</strain>
    </source>
</reference>
<accession>A0A6J4SCT1</accession>
<keyword evidence="4" id="KW-0456">Lyase</keyword>
<name>A0A6J4SCT1_9ACTN</name>
<dbReference type="Pfam" id="PF04828">
    <property type="entry name" value="GFA"/>
    <property type="match status" value="1"/>
</dbReference>
<evidence type="ECO:0000256" key="1">
    <source>
        <dbReference type="ARBA" id="ARBA00005495"/>
    </source>
</evidence>